<dbReference type="EMBL" id="AVOT02010393">
    <property type="protein sequence ID" value="MBW0490059.1"/>
    <property type="molecule type" value="Genomic_DNA"/>
</dbReference>
<feature type="compositionally biased region" description="Basic and acidic residues" evidence="1">
    <location>
        <begin position="100"/>
        <end position="118"/>
    </location>
</feature>
<feature type="region of interest" description="Disordered" evidence="1">
    <location>
        <begin position="941"/>
        <end position="1002"/>
    </location>
</feature>
<feature type="compositionally biased region" description="Polar residues" evidence="1">
    <location>
        <begin position="196"/>
        <end position="213"/>
    </location>
</feature>
<evidence type="ECO:0000313" key="3">
    <source>
        <dbReference type="Proteomes" id="UP000765509"/>
    </source>
</evidence>
<feature type="compositionally biased region" description="Pro residues" evidence="1">
    <location>
        <begin position="395"/>
        <end position="407"/>
    </location>
</feature>
<accession>A0A9Q3H4W6</accession>
<feature type="compositionally biased region" description="Polar residues" evidence="1">
    <location>
        <begin position="1256"/>
        <end position="1265"/>
    </location>
</feature>
<feature type="compositionally biased region" description="Basic and acidic residues" evidence="1">
    <location>
        <begin position="1059"/>
        <end position="1069"/>
    </location>
</feature>
<proteinExistence type="predicted"/>
<comment type="caution">
    <text evidence="2">The sequence shown here is derived from an EMBL/GenBank/DDBJ whole genome shotgun (WGS) entry which is preliminary data.</text>
</comment>
<reference evidence="2" key="1">
    <citation type="submission" date="2021-03" db="EMBL/GenBank/DDBJ databases">
        <title>Draft genome sequence of rust myrtle Austropuccinia psidii MF-1, a brazilian biotype.</title>
        <authorList>
            <person name="Quecine M.C."/>
            <person name="Pachon D.M.R."/>
            <person name="Bonatelli M.L."/>
            <person name="Correr F.H."/>
            <person name="Franceschini L.M."/>
            <person name="Leite T.F."/>
            <person name="Margarido G.R.A."/>
            <person name="Almeida C.A."/>
            <person name="Ferrarezi J.A."/>
            <person name="Labate C.A."/>
        </authorList>
    </citation>
    <scope>NUCLEOTIDE SEQUENCE</scope>
    <source>
        <strain evidence="2">MF-1</strain>
    </source>
</reference>
<feature type="compositionally biased region" description="Basic and acidic residues" evidence="1">
    <location>
        <begin position="1321"/>
        <end position="1331"/>
    </location>
</feature>
<feature type="compositionally biased region" description="Polar residues" evidence="1">
    <location>
        <begin position="1194"/>
        <end position="1212"/>
    </location>
</feature>
<feature type="region of interest" description="Disordered" evidence="1">
    <location>
        <begin position="176"/>
        <end position="254"/>
    </location>
</feature>
<feature type="compositionally biased region" description="Low complexity" evidence="1">
    <location>
        <begin position="1550"/>
        <end position="1697"/>
    </location>
</feature>
<feature type="compositionally biased region" description="Polar residues" evidence="1">
    <location>
        <begin position="125"/>
        <end position="144"/>
    </location>
</feature>
<keyword evidence="3" id="KW-1185">Reference proteome</keyword>
<feature type="compositionally biased region" description="Basic and acidic residues" evidence="1">
    <location>
        <begin position="1150"/>
        <end position="1160"/>
    </location>
</feature>
<feature type="region of interest" description="Disordered" evidence="1">
    <location>
        <begin position="831"/>
        <end position="874"/>
    </location>
</feature>
<feature type="region of interest" description="Disordered" evidence="1">
    <location>
        <begin position="96"/>
        <end position="148"/>
    </location>
</feature>
<evidence type="ECO:0000256" key="1">
    <source>
        <dbReference type="SAM" id="MobiDB-lite"/>
    </source>
</evidence>
<feature type="compositionally biased region" description="Polar residues" evidence="1">
    <location>
        <begin position="947"/>
        <end position="968"/>
    </location>
</feature>
<feature type="compositionally biased region" description="Low complexity" evidence="1">
    <location>
        <begin position="1506"/>
        <end position="1523"/>
    </location>
</feature>
<sequence length="1918" mass="202882">IKSNHDKQVILNFSTKFKLPFQSTYSNSKHKELQSKFEPEFISTTKMKLKSISPQSKPIEFILSDKSITDLGLIYPSTYSDLDDILSRAVSDRLISSNSSHHDDHHRARKLNHQDLTRSHARSISLPTTRRPTRVRFQTPSDVENSSKVDTDSIIECSHLKFNSIENLQEKITNSIINSADRSNQKDGMDREQIQADPTSNQVLKSKKFTQVSDQDQQDQQDQQDKETHTKLNQPISGSLDSTSTPTNTNSTLQSDEIFKDLTLLLNSTAYTPPTPSDCYRPLESFKKPSVITRPVISSPLARSFIRRLYTSTITLAPSPNQSNFAQKHTIVATSTVLSPTLTSPDYLPTNKTHLTCHPFSTLIPTSRSSSHPKSVFDPLAELPPQSFPGKPASLLPPPSPSDPPPRQINFPRPFRRRLSLAHPSSVPLPLSPPPEFDFSAFESRLSVFNNLIDDSPSMTVVNPPTLDPCSSLIDLDNELTSQANLMEMCNPKKTPYNNFSPLISPVISERPFIPSLLSSPASEYAQRPRFGSKYSNSGLSQKDNIDNCVSSQPHLSTVSAPLKIDSELLGSIQKLENRLAEISGEANINENNNIQEFQRGSPSSFQRTVPETTQVVLPSRASSRRSPYHTSCTLPVATDDVTDIPSKQSVALDRAPSHPDSRKSSLSTIRHVERPLAHSFPPSESKASSVFPIPSNRSPIQPLTEEALQLHSYGSTRNDRVLEGLKDSPRPTEHGSRASRWLPGESKTDELSSLIESIAQRESERTQKLVNMLRDASQRALQREREFNELVEMIQDREAVRRKDLGNLARAEVGSTQFDRSPYLDALLSNVSGSSSQQNSSPPKPKSSTNEAVSESKRISCPSSIKSGLTTKDLREASPAEALQDTLSGICRAASNDAQNAALGTPRVRSPARTVLNAILPTDFRAPSTAAQSRILLPTVGHRTPSHTGNSPNRPTENIQAQSNLGSIRSLPLRDTRAGATNEPSSVPTTPTVSGLLSPPASPKAQLITPYARESPVAASTKAPLTPITTASHKTPSEATRQKVSSVAASRRAPSKASTHEAPSEKVSQRSPSKSATHEVSSEAPRQKVPSEAAIHEAPSEAGSRWAPSKASSTHEVPSEKASQRSPSKSATHEVSSEASRPKVPSEAAVHEAPSEAESRWAPSKASTQRSLSKVATQEASSEAGSRWAPPKASTQWSPSKSATHEVSSGASRPKVPSEKASQRSPSKSATHEVSSEASRQKVPSEAESRWAPSKASTQRSPSKVATHEASSEAGNRWAPPKASTQRSPSEASRPKVPSEAVVHEAPSEAESRWAPSKASTHEVPSEKASQRSPSKSATHEVSSEAPRQKVPSESAIHEAPSEAASRKTPSKAASHKAPSEAMSHKMAGSVKAPRLEGCHGVPSVSRSVSKAPTVVGSNQAPLLATSERSQSSTKGGEALSEAGSGKPPSAGERIKTPSVTTGSNRPPSTAGSDKLSSGAGSDKPRSGSASDKMLSVARSNMAFSKAPSTAAPTMAPPSTAAHNMAPPSTKAPTIASSARVPSRAPTDAVPSRAPSVAAPSRASSVAAPSRAPSIAAPSRAPTVAVPSRAPSVAAPSRAPTDAAASRAPTVAAPSRAPSVAAPSKAPSVAAPSRVPSVAAPSRAPSVAVPSRAPSVAAPSRAPTDAAASRAPSFVVPSRAPSVAAPSRAPTVAVPSRAPSIAVPSRAPSAKVPSRVPSVAAPSRAPSVKAPSIAASGRAPSMAASAKAPTNSEGAKVPSMAENVKPSSVLENSKASALAESIKAASMALADSLVQAESSKSLKAPSFEGGHVGTEPIGAGAEDGPDQNDAGGGGGDVRDDSIAGEQNNELIRTGEGNFDQAASPAQEDPLIGEVIGDPDTGLRIKSTPVVSIVPSRTNPPGEWVRFGAAGFRFILLE</sequence>
<feature type="compositionally biased region" description="Polar residues" evidence="1">
    <location>
        <begin position="1766"/>
        <end position="1775"/>
    </location>
</feature>
<feature type="compositionally biased region" description="Low complexity" evidence="1">
    <location>
        <begin position="239"/>
        <end position="254"/>
    </location>
</feature>
<feature type="non-terminal residue" evidence="2">
    <location>
        <position position="1"/>
    </location>
</feature>
<feature type="region of interest" description="Disordered" evidence="1">
    <location>
        <begin position="715"/>
        <end position="747"/>
    </location>
</feature>
<feature type="region of interest" description="Disordered" evidence="1">
    <location>
        <begin position="1794"/>
        <end position="1870"/>
    </location>
</feature>
<feature type="compositionally biased region" description="Low complexity" evidence="1">
    <location>
        <begin position="1044"/>
        <end position="1058"/>
    </location>
</feature>
<feature type="region of interest" description="Disordered" evidence="1">
    <location>
        <begin position="675"/>
        <end position="699"/>
    </location>
</feature>
<feature type="compositionally biased region" description="Polar residues" evidence="1">
    <location>
        <begin position="1459"/>
        <end position="1481"/>
    </location>
</feature>
<feature type="compositionally biased region" description="Low complexity" evidence="1">
    <location>
        <begin position="831"/>
        <end position="842"/>
    </location>
</feature>
<organism evidence="2 3">
    <name type="scientific">Austropuccinia psidii MF-1</name>
    <dbReference type="NCBI Taxonomy" id="1389203"/>
    <lineage>
        <taxon>Eukaryota</taxon>
        <taxon>Fungi</taxon>
        <taxon>Dikarya</taxon>
        <taxon>Basidiomycota</taxon>
        <taxon>Pucciniomycotina</taxon>
        <taxon>Pucciniomycetes</taxon>
        <taxon>Pucciniales</taxon>
        <taxon>Sphaerophragmiaceae</taxon>
        <taxon>Austropuccinia</taxon>
    </lineage>
</organism>
<feature type="region of interest" description="Disordered" evidence="1">
    <location>
        <begin position="1014"/>
        <end position="1775"/>
    </location>
</feature>
<dbReference type="OrthoDB" id="2507844at2759"/>
<name>A0A9Q3H4W6_9BASI</name>
<dbReference type="Proteomes" id="UP000765509">
    <property type="component" value="Unassembled WGS sequence"/>
</dbReference>
<gene>
    <name evidence="2" type="ORF">O181_029774</name>
</gene>
<evidence type="ECO:0000313" key="2">
    <source>
        <dbReference type="EMBL" id="MBW0490059.1"/>
    </source>
</evidence>
<feature type="compositionally biased region" description="Basic and acidic residues" evidence="1">
    <location>
        <begin position="183"/>
        <end position="194"/>
    </location>
</feature>
<feature type="compositionally biased region" description="Basic and acidic residues" evidence="1">
    <location>
        <begin position="718"/>
        <end position="737"/>
    </location>
</feature>
<feature type="compositionally biased region" description="Polar residues" evidence="1">
    <location>
        <begin position="1406"/>
        <end position="1436"/>
    </location>
</feature>
<feature type="compositionally biased region" description="Polar residues" evidence="1">
    <location>
        <begin position="983"/>
        <end position="996"/>
    </location>
</feature>
<feature type="compositionally biased region" description="Basic and acidic residues" evidence="1">
    <location>
        <begin position="1303"/>
        <end position="1313"/>
    </location>
</feature>
<feature type="region of interest" description="Disordered" evidence="1">
    <location>
        <begin position="650"/>
        <end position="669"/>
    </location>
</feature>
<feature type="region of interest" description="Disordered" evidence="1">
    <location>
        <begin position="366"/>
        <end position="412"/>
    </location>
</feature>
<feature type="compositionally biased region" description="Polar residues" evidence="1">
    <location>
        <begin position="1166"/>
        <end position="1185"/>
    </location>
</feature>
<feature type="compositionally biased region" description="Polar residues" evidence="1">
    <location>
        <begin position="862"/>
        <end position="871"/>
    </location>
</feature>
<feature type="compositionally biased region" description="Basic and acidic residues" evidence="1">
    <location>
        <begin position="1231"/>
        <end position="1250"/>
    </location>
</feature>
<protein>
    <submittedName>
        <fullName evidence="2">Uncharacterized protein</fullName>
    </submittedName>
</protein>
<feature type="compositionally biased region" description="Polar residues" evidence="1">
    <location>
        <begin position="1028"/>
        <end position="1040"/>
    </location>
</feature>